<evidence type="ECO:0000313" key="4">
    <source>
        <dbReference type="Proteomes" id="UP000184315"/>
    </source>
</evidence>
<protein>
    <recommendedName>
        <fullName evidence="2">GAF domain-containing protein</fullName>
    </recommendedName>
</protein>
<name>A0A1J1LNS7_9CYAN</name>
<reference evidence="4" key="1">
    <citation type="submission" date="2015-10" db="EMBL/GenBank/DDBJ databases">
        <authorList>
            <person name="Regsiter A."/>
            <person name="william w."/>
        </authorList>
    </citation>
    <scope>NUCLEOTIDE SEQUENCE [LARGE SCALE GENOMIC DNA]</scope>
</reference>
<proteinExistence type="predicted"/>
<dbReference type="InterPro" id="IPR029016">
    <property type="entry name" value="GAF-like_dom_sf"/>
</dbReference>
<dbReference type="AlphaFoldDB" id="A0A1J1LNS7"/>
<dbReference type="SUPFAM" id="SSF55781">
    <property type="entry name" value="GAF domain-like"/>
    <property type="match status" value="1"/>
</dbReference>
<dbReference type="Gene3D" id="3.30.450.40">
    <property type="match status" value="1"/>
</dbReference>
<accession>A0A1J1LNS7</accession>
<dbReference type="RefSeq" id="WP_072720672.1">
    <property type="nucleotide sequence ID" value="NZ_LN889812.1"/>
</dbReference>
<dbReference type="STRING" id="671072.PL9214640207"/>
<dbReference type="EMBL" id="CZDF01000171">
    <property type="protein sequence ID" value="CUR34200.1"/>
    <property type="molecule type" value="Genomic_DNA"/>
</dbReference>
<feature type="domain" description="GAF" evidence="2">
    <location>
        <begin position="268"/>
        <end position="392"/>
    </location>
</feature>
<dbReference type="InterPro" id="IPR003018">
    <property type="entry name" value="GAF"/>
</dbReference>
<evidence type="ECO:0000259" key="2">
    <source>
        <dbReference type="Pfam" id="PF01590"/>
    </source>
</evidence>
<gene>
    <name evidence="3" type="ORF">PL9214640207</name>
</gene>
<dbReference type="Proteomes" id="UP000184315">
    <property type="component" value="Unassembled WGS sequence"/>
</dbReference>
<organism evidence="3 4">
    <name type="scientific">Planktothrix tepida PCC 9214</name>
    <dbReference type="NCBI Taxonomy" id="671072"/>
    <lineage>
        <taxon>Bacteria</taxon>
        <taxon>Bacillati</taxon>
        <taxon>Cyanobacteriota</taxon>
        <taxon>Cyanophyceae</taxon>
        <taxon>Oscillatoriophycideae</taxon>
        <taxon>Oscillatoriales</taxon>
        <taxon>Microcoleaceae</taxon>
        <taxon>Planktothrix</taxon>
    </lineage>
</organism>
<evidence type="ECO:0000313" key="3">
    <source>
        <dbReference type="EMBL" id="CUR34200.1"/>
    </source>
</evidence>
<evidence type="ECO:0000256" key="1">
    <source>
        <dbReference type="SAM" id="MobiDB-lite"/>
    </source>
</evidence>
<keyword evidence="4" id="KW-1185">Reference proteome</keyword>
<dbReference type="OrthoDB" id="525795at2"/>
<dbReference type="Pfam" id="PF01590">
    <property type="entry name" value="GAF"/>
    <property type="match status" value="1"/>
</dbReference>
<sequence>MTISKSVSTNGKLSKDTVSSESTEPLTVSEKVEPLQDWKQSLEQLFYLQRCSHLLMAVIEPQTLILRYGNELFCQVSKIHSTLLGSETGLSAKLLGKNKNPKIEDGLFNGLNIKISDLFQQWDSLTFEQLYRYHLLHHILKQYYDIDLQSLQLFNQSAIAILNSANTSEQRFIQIWLNSDLLQITKLNSQLDDFAEFKFNLMPFSERESWFLKPGNLDDIAQKLNLENYQVKGVFLLEGLEITESEQMRRLTHQLISRDLIVQSQQWENIQQQLQALFRVKTCLVMRIQGQEAKLSQSLNNNPLHQPIIYPLDTLKDSPMLQALQDNQVINIPDLRQQCFTDCERYLRKLNIRSVLLIPLVIQSVNLQGSQQILGVVGLTSDHPNHFTLSDVKNAYQLIPAFITAFCHCLQEQFTNLRNIHPSVEWRFLQEAERRSWGFQPETIIFETVYPLYGISDIRGSSEQRNRAIQVDLLEQFQLAINIVEALCETQKSSLGEQLKLDLQDYITQLKTEINVEIEMSSTDYLKEHLEIYFDCFSQCSPKVQTALKQYKEACNNEHGCVYTARSYYDEMLNLITYHLQQVWTHWQEQMQAILPHYCEMEFSDGMDHIIYVGKSIDSRFTSFHIRSLRYEQLRAMCDCARRIFRLKSEQKITLDLAHLVLVQYTPIDIFHDENTEGIFAVRGTRDIRYEIVKKRIDKGVDKDTKIRITQPGMLTLVYSTEEEWQEYEQYFRYLHREGWVDSQIEFGIVDPLPGVSGLNYARVAILE</sequence>
<feature type="region of interest" description="Disordered" evidence="1">
    <location>
        <begin position="1"/>
        <end position="26"/>
    </location>
</feature>